<accession>A0A0N4XWB3</accession>
<organism evidence="4">
    <name type="scientific">Nippostrongylus brasiliensis</name>
    <name type="common">Rat hookworm</name>
    <dbReference type="NCBI Taxonomy" id="27835"/>
    <lineage>
        <taxon>Eukaryota</taxon>
        <taxon>Metazoa</taxon>
        <taxon>Ecdysozoa</taxon>
        <taxon>Nematoda</taxon>
        <taxon>Chromadorea</taxon>
        <taxon>Rhabditida</taxon>
        <taxon>Rhabditina</taxon>
        <taxon>Rhabditomorpha</taxon>
        <taxon>Strongyloidea</taxon>
        <taxon>Heligmosomidae</taxon>
        <taxon>Nippostrongylus</taxon>
    </lineage>
</organism>
<dbReference type="AlphaFoldDB" id="A0A0N4XWB3"/>
<feature type="region of interest" description="Disordered" evidence="1">
    <location>
        <begin position="1"/>
        <end position="20"/>
    </location>
</feature>
<dbReference type="WBParaSite" id="NBR_0000716801-mRNA-1">
    <property type="protein sequence ID" value="NBR_0000716801-mRNA-1"/>
    <property type="gene ID" value="NBR_0000716801"/>
</dbReference>
<dbReference type="EMBL" id="UYSL01019864">
    <property type="protein sequence ID" value="VDL70758.1"/>
    <property type="molecule type" value="Genomic_DNA"/>
</dbReference>
<sequence>MRVRETQQSRSPRKDGARTDRLRSHHYISDLVENAHSMGLVVKNIEKVRKDLIGSRAITQANLLGGSNQALLDTGSMISIIPLGVLVKAKRRGFDIDSLEPIDKKEIEPVFDASNNPMTFLGAVRIKVQLVGGPCAAVAFHTAKVDDNEILIGTNALPSLGVKLSLVRDRSEIGTPSREPVTVEQRTYCGGNIFTDACPLRGFLAITLEPEEYEEY</sequence>
<evidence type="ECO:0000313" key="3">
    <source>
        <dbReference type="Proteomes" id="UP000271162"/>
    </source>
</evidence>
<reference evidence="2 3" key="2">
    <citation type="submission" date="2018-11" db="EMBL/GenBank/DDBJ databases">
        <authorList>
            <consortium name="Pathogen Informatics"/>
        </authorList>
    </citation>
    <scope>NUCLEOTIDE SEQUENCE [LARGE SCALE GENOMIC DNA]</scope>
</reference>
<evidence type="ECO:0000313" key="2">
    <source>
        <dbReference type="EMBL" id="VDL70758.1"/>
    </source>
</evidence>
<proteinExistence type="predicted"/>
<reference evidence="4" key="1">
    <citation type="submission" date="2017-02" db="UniProtKB">
        <authorList>
            <consortium name="WormBaseParasite"/>
        </authorList>
    </citation>
    <scope>IDENTIFICATION</scope>
</reference>
<name>A0A0N4XWB3_NIPBR</name>
<evidence type="ECO:0000256" key="1">
    <source>
        <dbReference type="SAM" id="MobiDB-lite"/>
    </source>
</evidence>
<gene>
    <name evidence="2" type="ORF">NBR_LOCUS7169</name>
</gene>
<dbReference type="Proteomes" id="UP000271162">
    <property type="component" value="Unassembled WGS sequence"/>
</dbReference>
<dbReference type="OMA" id="NIFTDAC"/>
<protein>
    <submittedName>
        <fullName evidence="4">Peptidase A2 domain-containing protein</fullName>
    </submittedName>
</protein>
<keyword evidence="3" id="KW-1185">Reference proteome</keyword>
<evidence type="ECO:0000313" key="4">
    <source>
        <dbReference type="WBParaSite" id="NBR_0000716801-mRNA-1"/>
    </source>
</evidence>